<dbReference type="AlphaFoldDB" id="A0A6C0BR85"/>
<organism evidence="1">
    <name type="scientific">viral metagenome</name>
    <dbReference type="NCBI Taxonomy" id="1070528"/>
    <lineage>
        <taxon>unclassified sequences</taxon>
        <taxon>metagenomes</taxon>
        <taxon>organismal metagenomes</taxon>
    </lineage>
</organism>
<name>A0A6C0BR85_9ZZZZ</name>
<proteinExistence type="predicted"/>
<dbReference type="EMBL" id="MN739219">
    <property type="protein sequence ID" value="QHS94311.1"/>
    <property type="molecule type" value="Genomic_DNA"/>
</dbReference>
<accession>A0A6C0BR85</accession>
<reference evidence="1" key="1">
    <citation type="journal article" date="2020" name="Nature">
        <title>Giant virus diversity and host interactions through global metagenomics.</title>
        <authorList>
            <person name="Schulz F."/>
            <person name="Roux S."/>
            <person name="Paez-Espino D."/>
            <person name="Jungbluth S."/>
            <person name="Walsh D.A."/>
            <person name="Denef V.J."/>
            <person name="McMahon K.D."/>
            <person name="Konstantinidis K.T."/>
            <person name="Eloe-Fadrosh E.A."/>
            <person name="Kyrpides N.C."/>
            <person name="Woyke T."/>
        </authorList>
    </citation>
    <scope>NUCLEOTIDE SEQUENCE</scope>
    <source>
        <strain evidence="1">GVMAG-M-3300018416-26</strain>
    </source>
</reference>
<protein>
    <submittedName>
        <fullName evidence="1">Uncharacterized protein</fullName>
    </submittedName>
</protein>
<evidence type="ECO:0000313" key="1">
    <source>
        <dbReference type="EMBL" id="QHS94311.1"/>
    </source>
</evidence>
<sequence>MSIIVTKNIVCNCNIDKNLGIYSLPKKTLHKKLNSLMYKCSNPLNYHKKQCVVFWDYIDTFNDNIETIQYGIKMIKTNDDDNNGEFGLYNCLENEDHTVVFDECKIYE</sequence>